<sequence>MDYTGWDSTLHALTNPTLNEILLYSHQSHNYPLEADMEAPEEAPSLEEEVNIAENNVNLEELKHISTVLNIDKRCNLCSIVNICSKRDTNKLWLQDYMLLCYKCNASPRTTISLLIISSEFIYITKKYFPDINLENLFSDKILTVFDFQVHFYINRCFSNTNSEDIILNETVTLNHLEIIRSLILNDETIPYSRSKKFIFKKQKQPAQSNLDDIIAMQNTPTNTDFTHLFFYMWAGTNIFSKIPLTNIAIRKYKEFEKIPTYRTAIDKSLGPFLLSPVPVSLAQNGTTTVCLLCEYMCTSEHNLLFVEHILEKIKTYCENNIKAIDRIQFVLANMLENTCLNRLKQTDFSSVILKKTMYKNGPTDINVFRYLLLRQVGHVGIYKHFFCDPLCAANTRAILPRALFYTFRADALKDMKVTICHLNDFSTKVHKELWLSIQIYKAFQVVKKTFKVKTILHEFIKDFIPFMQFYNFVLVDPSFTIQQYV</sequence>
<proteinExistence type="inferred from homology"/>
<dbReference type="GeneID" id="16747425"/>
<evidence type="ECO:0000256" key="7">
    <source>
        <dbReference type="RuleBase" id="RU364029"/>
    </source>
</evidence>
<evidence type="ECO:0000256" key="6">
    <source>
        <dbReference type="ARBA" id="ARBA00023200"/>
    </source>
</evidence>
<keyword evidence="6 7" id="KW-1035">Host cytoplasm</keyword>
<evidence type="ECO:0000256" key="1">
    <source>
        <dbReference type="ARBA" id="ARBA00005235"/>
    </source>
</evidence>
<comment type="function">
    <text evidence="7">Plays a role in efficient localization of neo-synthesized capsids to nuclear replication compartments, thereby controlling cleavage and packaging of virus genomic DNA.</text>
</comment>
<evidence type="ECO:0000256" key="5">
    <source>
        <dbReference type="ARBA" id="ARBA00022833"/>
    </source>
</evidence>
<reference evidence="8 9" key="1">
    <citation type="submission" date="2013-05" db="EMBL/GenBank/DDBJ databases">
        <title>Genome organization and molecular characterization of porcine cytomegalovirus.</title>
        <authorList>
            <person name="Gu W."/>
            <person name="Zhou L."/>
            <person name="Ge X."/>
            <person name="Guo X."/>
            <person name="Yang H."/>
        </authorList>
    </citation>
    <scope>NUCLEOTIDE SEQUENCE [LARGE SCALE GENOMIC DNA]</scope>
    <source>
        <strain evidence="8 9">BJ09</strain>
    </source>
</reference>
<dbReference type="KEGG" id="vg:16747425"/>
<keyword evidence="2 7" id="KW-1048">Host nucleus</keyword>
<dbReference type="RefSeq" id="YP_008492975.1">
    <property type="nucleotide sequence ID" value="NC_022233.1"/>
</dbReference>
<dbReference type="Proteomes" id="UP000243849">
    <property type="component" value="Segment"/>
</dbReference>
<gene>
    <name evidence="8" type="primary">U36</name>
</gene>
<dbReference type="Pfam" id="PF01673">
    <property type="entry name" value="Herpes_env"/>
    <property type="match status" value="2"/>
</dbReference>
<keyword evidence="4" id="KW-0863">Zinc-finger</keyword>
<comment type="similarity">
    <text evidence="1 7">Belongs to the herpesviridae UL32 protein family.</text>
</comment>
<keyword evidence="5" id="KW-0862">Zinc</keyword>
<organism evidence="8 9">
    <name type="scientific">Suid betaherpesvirus 2</name>
    <dbReference type="NCBI Taxonomy" id="1608255"/>
    <lineage>
        <taxon>Viruses</taxon>
        <taxon>Duplodnaviria</taxon>
        <taxon>Heunggongvirae</taxon>
        <taxon>Peploviricota</taxon>
        <taxon>Herviviricetes</taxon>
        <taxon>Herpesvirales</taxon>
        <taxon>Orthoherpesviridae</taxon>
        <taxon>Betaherpesvirinae</taxon>
        <taxon>Roseolovirus</taxon>
        <taxon>Roseolovirus suidbeta2</taxon>
    </lineage>
</organism>
<evidence type="ECO:0000256" key="3">
    <source>
        <dbReference type="ARBA" id="ARBA00022723"/>
    </source>
</evidence>
<accession>U3GQ13</accession>
<name>U3GQ13_9BETA</name>
<evidence type="ECO:0000313" key="8">
    <source>
        <dbReference type="EMBL" id="AGT99230.1"/>
    </source>
</evidence>
<evidence type="ECO:0000313" key="9">
    <source>
        <dbReference type="Proteomes" id="UP000243849"/>
    </source>
</evidence>
<dbReference type="OrthoDB" id="3440at10239"/>
<dbReference type="GO" id="GO:0030430">
    <property type="term" value="C:host cell cytoplasm"/>
    <property type="evidence" value="ECO:0007669"/>
    <property type="project" value="UniProtKB-SubCell"/>
</dbReference>
<evidence type="ECO:0000256" key="2">
    <source>
        <dbReference type="ARBA" id="ARBA00022562"/>
    </source>
</evidence>
<dbReference type="EMBL" id="KF017583">
    <property type="protein sequence ID" value="AGT99230.1"/>
    <property type="molecule type" value="Genomic_DNA"/>
</dbReference>
<protein>
    <recommendedName>
        <fullName evidence="7">Packaging protein UL32</fullName>
    </recommendedName>
</protein>
<dbReference type="GO" id="GO:0042025">
    <property type="term" value="C:host cell nucleus"/>
    <property type="evidence" value="ECO:0007669"/>
    <property type="project" value="UniProtKB-SubCell"/>
</dbReference>
<keyword evidence="9" id="KW-1185">Reference proteome</keyword>
<keyword evidence="3" id="KW-0479">Metal-binding</keyword>
<dbReference type="GO" id="GO:0008270">
    <property type="term" value="F:zinc ion binding"/>
    <property type="evidence" value="ECO:0007669"/>
    <property type="project" value="UniProtKB-KW"/>
</dbReference>
<evidence type="ECO:0000256" key="4">
    <source>
        <dbReference type="ARBA" id="ARBA00022771"/>
    </source>
</evidence>
<comment type="subcellular location">
    <subcellularLocation>
        <location evidence="7">Host cytoplasm</location>
    </subcellularLocation>
    <subcellularLocation>
        <location evidence="7">Host nucleus</location>
    </subcellularLocation>
</comment>
<dbReference type="InterPro" id="IPR002597">
    <property type="entry name" value="Herpes_env"/>
</dbReference>
<dbReference type="GO" id="GO:0019031">
    <property type="term" value="C:viral envelope"/>
    <property type="evidence" value="ECO:0007669"/>
    <property type="project" value="InterPro"/>
</dbReference>
<dbReference type="PROSITE" id="PS51988">
    <property type="entry name" value="HERPESVIRUS_UL32"/>
    <property type="match status" value="1"/>
</dbReference>